<dbReference type="Pfam" id="PF02747">
    <property type="entry name" value="PCNA_C"/>
    <property type="match status" value="1"/>
</dbReference>
<dbReference type="GO" id="GO:0030337">
    <property type="term" value="F:DNA polymerase processivity factor activity"/>
    <property type="evidence" value="ECO:0007669"/>
    <property type="project" value="InterPro"/>
</dbReference>
<proteinExistence type="inferred from homology"/>
<dbReference type="InterPro" id="IPR022648">
    <property type="entry name" value="Pr_cel_nuc_antig_N"/>
</dbReference>
<dbReference type="InterPro" id="IPR022649">
    <property type="entry name" value="Pr_cel_nuc_antig_C"/>
</dbReference>
<evidence type="ECO:0000256" key="1">
    <source>
        <dbReference type="ARBA" id="ARBA00010462"/>
    </source>
</evidence>
<dbReference type="EMBL" id="MT418680">
    <property type="protein sequence ID" value="QKF94029.1"/>
    <property type="molecule type" value="Genomic_DNA"/>
</dbReference>
<dbReference type="GO" id="GO:0006275">
    <property type="term" value="P:regulation of DNA replication"/>
    <property type="evidence" value="ECO:0007669"/>
    <property type="project" value="InterPro"/>
</dbReference>
<dbReference type="Proteomes" id="UP001162001">
    <property type="component" value="Segment"/>
</dbReference>
<dbReference type="Pfam" id="PF00705">
    <property type="entry name" value="PCNA_N"/>
    <property type="match status" value="1"/>
</dbReference>
<evidence type="ECO:0000259" key="5">
    <source>
        <dbReference type="Pfam" id="PF02747"/>
    </source>
</evidence>
<sequence length="326" mass="37315">MKILEVVTEHTAPFKILFEVLKDMLTETNIEIRAATKKNKADDDEYQDDEDLDELETETEGKKKKEERNCMKINAIDHTKSVLINLKLDGNNFSTFDCKKSKLLLGVNLGCFYKLIKSMGKNDILSLSVENESKNYLKIKVDSPDEKKDSEFNLKLLDLDEVKMAIPEITFDAVITMDSQEFNKLCREMNNIADYVEIKCLNDKIIFTCKGDYADRKTTYRTSAGKDEDENENILVSINHASTQKGSTSPQIVQGIYELKNLVLFSKCASLCNDIEIYMRNDFPLVIKYTVATLGRILLCLTPIKEDTTKNANYSDEEQFYSDDDE</sequence>
<keyword evidence="7" id="KW-1185">Reference proteome</keyword>
<dbReference type="Gene3D" id="3.70.10.10">
    <property type="match status" value="1"/>
</dbReference>
<dbReference type="InterPro" id="IPR000730">
    <property type="entry name" value="Pr_cel_nuc_antig"/>
</dbReference>
<keyword evidence="2" id="KW-0238">DNA-binding</keyword>
<name>A0A7D3UV92_9VIRU</name>
<evidence type="ECO:0000313" key="6">
    <source>
        <dbReference type="EMBL" id="QKF94029.1"/>
    </source>
</evidence>
<feature type="domain" description="Proliferating cell nuclear antigen PCNA N-terminal" evidence="4">
    <location>
        <begin position="69"/>
        <end position="160"/>
    </location>
</feature>
<organism evidence="6 7">
    <name type="scientific">Fadolivirus FV1/VV64</name>
    <dbReference type="NCBI Taxonomy" id="3070911"/>
    <lineage>
        <taxon>Viruses</taxon>
        <taxon>Varidnaviria</taxon>
        <taxon>Bamfordvirae</taxon>
        <taxon>Nucleocytoviricota</taxon>
        <taxon>Megaviricetes</taxon>
        <taxon>Imitervirales</taxon>
        <taxon>Mimiviridae</taxon>
        <taxon>Klosneuvirinae</taxon>
        <taxon>Fadolivirus</taxon>
        <taxon>Fadolivirus algeromassiliense</taxon>
    </lineage>
</organism>
<reference evidence="6 7" key="1">
    <citation type="submission" date="2020-04" db="EMBL/GenBank/DDBJ databases">
        <title>Advantages and limits of metagenomic assembly and binning of a giant virus.</title>
        <authorList>
            <person name="Schulz F."/>
            <person name="Andreani J."/>
            <person name="Francis R."/>
            <person name="Boudjemaa H."/>
            <person name="Bou Khalil J.Y."/>
            <person name="Lee J."/>
            <person name="La Scola B."/>
            <person name="Woyke T."/>
        </authorList>
    </citation>
    <scope>NUCLEOTIDE SEQUENCE [LARGE SCALE GENOMIC DNA]</scope>
    <source>
        <strain evidence="6 7">FV1/VV64</strain>
    </source>
</reference>
<dbReference type="GO" id="GO:0019985">
    <property type="term" value="P:translesion synthesis"/>
    <property type="evidence" value="ECO:0007669"/>
    <property type="project" value="TreeGrafter"/>
</dbReference>
<dbReference type="GO" id="GO:0006298">
    <property type="term" value="P:mismatch repair"/>
    <property type="evidence" value="ECO:0007669"/>
    <property type="project" value="TreeGrafter"/>
</dbReference>
<evidence type="ECO:0000256" key="2">
    <source>
        <dbReference type="ARBA" id="ARBA00023125"/>
    </source>
</evidence>
<dbReference type="InterPro" id="IPR046938">
    <property type="entry name" value="DNA_clamp_sf"/>
</dbReference>
<comment type="similarity">
    <text evidence="1">Belongs to the PCNA family.</text>
</comment>
<gene>
    <name evidence="6" type="ORF">Fadolivirus_1_571</name>
</gene>
<feature type="domain" description="Proliferating cell nuclear antigen PCNA C-terminal" evidence="5">
    <location>
        <begin position="166"/>
        <end position="303"/>
    </location>
</feature>
<dbReference type="GO" id="GO:0003677">
    <property type="term" value="F:DNA binding"/>
    <property type="evidence" value="ECO:0007669"/>
    <property type="project" value="UniProtKB-KW"/>
</dbReference>
<dbReference type="NCBIfam" id="TIGR00590">
    <property type="entry name" value="pcna"/>
    <property type="match status" value="1"/>
</dbReference>
<evidence type="ECO:0000313" key="7">
    <source>
        <dbReference type="Proteomes" id="UP001162001"/>
    </source>
</evidence>
<feature type="compositionally biased region" description="Acidic residues" evidence="3">
    <location>
        <begin position="43"/>
        <end position="58"/>
    </location>
</feature>
<dbReference type="PANTHER" id="PTHR11352">
    <property type="entry name" value="PROLIFERATING CELL NUCLEAR ANTIGEN"/>
    <property type="match status" value="1"/>
</dbReference>
<accession>A0A7D3UV92</accession>
<evidence type="ECO:0000256" key="3">
    <source>
        <dbReference type="SAM" id="MobiDB-lite"/>
    </source>
</evidence>
<evidence type="ECO:0000259" key="4">
    <source>
        <dbReference type="Pfam" id="PF00705"/>
    </source>
</evidence>
<dbReference type="CDD" id="cd00577">
    <property type="entry name" value="PCNA"/>
    <property type="match status" value="1"/>
</dbReference>
<dbReference type="SUPFAM" id="SSF55979">
    <property type="entry name" value="DNA clamp"/>
    <property type="match status" value="2"/>
</dbReference>
<dbReference type="PANTHER" id="PTHR11352:SF0">
    <property type="entry name" value="PROLIFERATING CELL NUCLEAR ANTIGEN"/>
    <property type="match status" value="1"/>
</dbReference>
<dbReference type="GO" id="GO:0006272">
    <property type="term" value="P:leading strand elongation"/>
    <property type="evidence" value="ECO:0007669"/>
    <property type="project" value="TreeGrafter"/>
</dbReference>
<feature type="region of interest" description="Disordered" evidence="3">
    <location>
        <begin position="43"/>
        <end position="64"/>
    </location>
</feature>
<protein>
    <submittedName>
        <fullName evidence="6">Proliferating cell nuclear antigen</fullName>
    </submittedName>
</protein>